<evidence type="ECO:0000256" key="8">
    <source>
        <dbReference type="ARBA" id="ARBA00022801"/>
    </source>
</evidence>
<evidence type="ECO:0000256" key="6">
    <source>
        <dbReference type="ARBA" id="ARBA00022490"/>
    </source>
</evidence>
<dbReference type="Gene3D" id="3.40.140.10">
    <property type="entry name" value="Cytidine Deaminase, domain 2"/>
    <property type="match status" value="1"/>
</dbReference>
<dbReference type="EC" id="3.5.4.1" evidence="14"/>
<evidence type="ECO:0000256" key="2">
    <source>
        <dbReference type="ARBA" id="ARBA00004123"/>
    </source>
</evidence>
<keyword evidence="20" id="KW-1185">Reference proteome</keyword>
<dbReference type="OrthoDB" id="408702at2759"/>
<evidence type="ECO:0000256" key="15">
    <source>
        <dbReference type="ARBA" id="ARBA00074321"/>
    </source>
</evidence>
<comment type="similarity">
    <text evidence="4">Belongs to the cytidine and deoxycytidylate deaminase family.</text>
</comment>
<comment type="function">
    <text evidence="12">Catalyzes the hydrolytic deamination of cytosine to uracil or 5-methylcytosine to thymine. Is involved in the pyrimidine salvage pathway, which allows the cell to utilize cytosine for pyrimidine nucleotide synthesis.</text>
</comment>
<evidence type="ECO:0000256" key="5">
    <source>
        <dbReference type="ARBA" id="ARBA00011738"/>
    </source>
</evidence>
<evidence type="ECO:0000256" key="10">
    <source>
        <dbReference type="ARBA" id="ARBA00023242"/>
    </source>
</evidence>
<evidence type="ECO:0000256" key="11">
    <source>
        <dbReference type="ARBA" id="ARBA00050113"/>
    </source>
</evidence>
<comment type="catalytic activity">
    <reaction evidence="11">
        <text>cytosine + H2O + H(+) = uracil + NH4(+)</text>
        <dbReference type="Rhea" id="RHEA:20605"/>
        <dbReference type="ChEBI" id="CHEBI:15377"/>
        <dbReference type="ChEBI" id="CHEBI:15378"/>
        <dbReference type="ChEBI" id="CHEBI:16040"/>
        <dbReference type="ChEBI" id="CHEBI:17568"/>
        <dbReference type="ChEBI" id="CHEBI:28938"/>
        <dbReference type="EC" id="3.5.4.1"/>
    </reaction>
</comment>
<comment type="subcellular location">
    <subcellularLocation>
        <location evidence="3">Cytoplasm</location>
    </subcellularLocation>
    <subcellularLocation>
        <location evidence="2">Nucleus</location>
    </subcellularLocation>
</comment>
<protein>
    <recommendedName>
        <fullName evidence="15">Cytosine deaminase</fullName>
        <ecNumber evidence="14">3.5.4.1</ecNumber>
    </recommendedName>
    <alternativeName>
        <fullName evidence="16">Cytosine aminohydrolase</fullName>
    </alternativeName>
</protein>
<keyword evidence="8" id="KW-0378">Hydrolase</keyword>
<accession>A0A8E2AQ16</accession>
<dbReference type="GO" id="GO:0005634">
    <property type="term" value="C:nucleus"/>
    <property type="evidence" value="ECO:0007669"/>
    <property type="project" value="UniProtKB-SubCell"/>
</dbReference>
<evidence type="ECO:0000256" key="4">
    <source>
        <dbReference type="ARBA" id="ARBA00006576"/>
    </source>
</evidence>
<evidence type="ECO:0000256" key="7">
    <source>
        <dbReference type="ARBA" id="ARBA00022723"/>
    </source>
</evidence>
<dbReference type="GO" id="GO:0008270">
    <property type="term" value="F:zinc ion binding"/>
    <property type="evidence" value="ECO:0007669"/>
    <property type="project" value="InterPro"/>
</dbReference>
<feature type="domain" description="CMP/dCMP-type deaminase" evidence="18">
    <location>
        <begin position="49"/>
        <end position="171"/>
    </location>
</feature>
<dbReference type="InterPro" id="IPR002125">
    <property type="entry name" value="CMP_dCMP_dom"/>
</dbReference>
<gene>
    <name evidence="19" type="ORF">OBBRIDRAFT_733668</name>
</gene>
<dbReference type="PROSITE" id="PS00903">
    <property type="entry name" value="CYT_DCMP_DEAMINASES_1"/>
    <property type="match status" value="1"/>
</dbReference>
<evidence type="ECO:0000256" key="3">
    <source>
        <dbReference type="ARBA" id="ARBA00004496"/>
    </source>
</evidence>
<comment type="cofactor">
    <cofactor evidence="1">
        <name>Zn(2+)</name>
        <dbReference type="ChEBI" id="CHEBI:29105"/>
    </cofactor>
</comment>
<evidence type="ECO:0000313" key="20">
    <source>
        <dbReference type="Proteomes" id="UP000250043"/>
    </source>
</evidence>
<dbReference type="InterPro" id="IPR016193">
    <property type="entry name" value="Cytidine_deaminase-like"/>
</dbReference>
<evidence type="ECO:0000256" key="16">
    <source>
        <dbReference type="ARBA" id="ARBA00084039"/>
    </source>
</evidence>
<dbReference type="FunFam" id="3.40.140.10:FF:000016">
    <property type="entry name" value="Cytosine deaminase"/>
    <property type="match status" value="1"/>
</dbReference>
<dbReference type="Proteomes" id="UP000250043">
    <property type="component" value="Unassembled WGS sequence"/>
</dbReference>
<sequence length="253" mass="27540">MPSRVQEPAAYADLPDALAAKLTLADAPDPAARADADAPPPPFESRLEERDAVGFETAVAYALKGLGEGGIPIGSALVHHQANGEAWVVGAGHNERVQRGSCVMHAEIVALEAAGRLPPHRYRNMTIYTTLSPCSMCCGAILLYKIPRVVIGENTTFKGDEELLRSRGVEVVVLDDIACKEAMSKYIEANREEWYEDIGKVPVDDGEESEPVQVVAEPEPIKVPVLELPQEVESTKGVSQFFEDFEEMLTDRL</sequence>
<evidence type="ECO:0000313" key="19">
    <source>
        <dbReference type="EMBL" id="OCH88818.1"/>
    </source>
</evidence>
<dbReference type="PANTHER" id="PTHR11079:SF190">
    <property type="entry name" value="CYTOSINE DEAMINASE"/>
    <property type="match status" value="1"/>
</dbReference>
<dbReference type="PANTHER" id="PTHR11079">
    <property type="entry name" value="CYTOSINE DEAMINASE FAMILY MEMBER"/>
    <property type="match status" value="1"/>
</dbReference>
<dbReference type="PROSITE" id="PS51747">
    <property type="entry name" value="CYT_DCMP_DEAMINASES_2"/>
    <property type="match status" value="1"/>
</dbReference>
<dbReference type="GO" id="GO:0008835">
    <property type="term" value="F:diaminohydroxyphosphoribosylaminopyrimidine deaminase activity"/>
    <property type="evidence" value="ECO:0007669"/>
    <property type="project" value="TreeGrafter"/>
</dbReference>
<proteinExistence type="inferred from homology"/>
<dbReference type="GO" id="GO:0019858">
    <property type="term" value="P:cytosine metabolic process"/>
    <property type="evidence" value="ECO:0007669"/>
    <property type="project" value="UniProtKB-ARBA"/>
</dbReference>
<evidence type="ECO:0000256" key="17">
    <source>
        <dbReference type="SAM" id="MobiDB-lite"/>
    </source>
</evidence>
<dbReference type="AlphaFoldDB" id="A0A8E2AQ16"/>
<evidence type="ECO:0000256" key="1">
    <source>
        <dbReference type="ARBA" id="ARBA00001947"/>
    </source>
</evidence>
<dbReference type="GO" id="GO:0004131">
    <property type="term" value="F:cytosine deaminase activity"/>
    <property type="evidence" value="ECO:0007669"/>
    <property type="project" value="UniProtKB-EC"/>
</dbReference>
<comment type="subunit">
    <text evidence="5">Homodimer.</text>
</comment>
<evidence type="ECO:0000256" key="13">
    <source>
        <dbReference type="ARBA" id="ARBA00060700"/>
    </source>
</evidence>
<dbReference type="CDD" id="cd01285">
    <property type="entry name" value="nucleoside_deaminase"/>
    <property type="match status" value="1"/>
</dbReference>
<dbReference type="GO" id="GO:0005737">
    <property type="term" value="C:cytoplasm"/>
    <property type="evidence" value="ECO:0007669"/>
    <property type="project" value="UniProtKB-SubCell"/>
</dbReference>
<keyword evidence="7" id="KW-0479">Metal-binding</keyword>
<keyword evidence="9" id="KW-0862">Zinc</keyword>
<keyword evidence="10" id="KW-0539">Nucleus</keyword>
<evidence type="ECO:0000259" key="18">
    <source>
        <dbReference type="PROSITE" id="PS51747"/>
    </source>
</evidence>
<dbReference type="EMBL" id="KV722442">
    <property type="protein sequence ID" value="OCH88818.1"/>
    <property type="molecule type" value="Genomic_DNA"/>
</dbReference>
<evidence type="ECO:0000256" key="12">
    <source>
        <dbReference type="ARBA" id="ARBA00056232"/>
    </source>
</evidence>
<comment type="pathway">
    <text evidence="13">Pyrimidine metabolism; UMP biosynthesis via salvage pathway; uracil from cytosine: step 1/1.</text>
</comment>
<dbReference type="InterPro" id="IPR016192">
    <property type="entry name" value="APOBEC/CMP_deaminase_Zn-bd"/>
</dbReference>
<feature type="region of interest" description="Disordered" evidence="17">
    <location>
        <begin position="25"/>
        <end position="44"/>
    </location>
</feature>
<evidence type="ECO:0000256" key="14">
    <source>
        <dbReference type="ARBA" id="ARBA00066550"/>
    </source>
</evidence>
<name>A0A8E2AQ16_9APHY</name>
<dbReference type="Pfam" id="PF00383">
    <property type="entry name" value="dCMP_cyt_deam_1"/>
    <property type="match status" value="1"/>
</dbReference>
<evidence type="ECO:0000256" key="9">
    <source>
        <dbReference type="ARBA" id="ARBA00022833"/>
    </source>
</evidence>
<organism evidence="19 20">
    <name type="scientific">Obba rivulosa</name>
    <dbReference type="NCBI Taxonomy" id="1052685"/>
    <lineage>
        <taxon>Eukaryota</taxon>
        <taxon>Fungi</taxon>
        <taxon>Dikarya</taxon>
        <taxon>Basidiomycota</taxon>
        <taxon>Agaricomycotina</taxon>
        <taxon>Agaricomycetes</taxon>
        <taxon>Polyporales</taxon>
        <taxon>Gelatoporiaceae</taxon>
        <taxon>Obba</taxon>
    </lineage>
</organism>
<reference evidence="19 20" key="1">
    <citation type="submission" date="2016-07" db="EMBL/GenBank/DDBJ databases">
        <title>Draft genome of the white-rot fungus Obba rivulosa 3A-2.</title>
        <authorList>
            <consortium name="DOE Joint Genome Institute"/>
            <person name="Miettinen O."/>
            <person name="Riley R."/>
            <person name="Acob R."/>
            <person name="Barry K."/>
            <person name="Cullen D."/>
            <person name="De Vries R."/>
            <person name="Hainaut M."/>
            <person name="Hatakka A."/>
            <person name="Henrissat B."/>
            <person name="Hilden K."/>
            <person name="Kuo R."/>
            <person name="Labutti K."/>
            <person name="Lipzen A."/>
            <person name="Makela M.R."/>
            <person name="Sandor L."/>
            <person name="Spatafora J.W."/>
            <person name="Grigoriev I.V."/>
            <person name="Hibbett D.S."/>
        </authorList>
    </citation>
    <scope>NUCLEOTIDE SEQUENCE [LARGE SCALE GENOMIC DNA]</scope>
    <source>
        <strain evidence="19 20">3A-2</strain>
    </source>
</reference>
<keyword evidence="6" id="KW-0963">Cytoplasm</keyword>
<dbReference type="SUPFAM" id="SSF53927">
    <property type="entry name" value="Cytidine deaminase-like"/>
    <property type="match status" value="1"/>
</dbReference>